<evidence type="ECO:0000256" key="1">
    <source>
        <dbReference type="SAM" id="Phobius"/>
    </source>
</evidence>
<proteinExistence type="predicted"/>
<keyword evidence="1" id="KW-0812">Transmembrane</keyword>
<name>A0A261Y8J4_9FUNG</name>
<dbReference type="Pfam" id="PF16015">
    <property type="entry name" value="Promethin"/>
    <property type="match status" value="1"/>
</dbReference>
<feature type="transmembrane region" description="Helical" evidence="1">
    <location>
        <begin position="116"/>
        <end position="138"/>
    </location>
</feature>
<feature type="transmembrane region" description="Helical" evidence="1">
    <location>
        <begin position="91"/>
        <end position="110"/>
    </location>
</feature>
<evidence type="ECO:0000313" key="2">
    <source>
        <dbReference type="EMBL" id="OZJ06960.1"/>
    </source>
</evidence>
<keyword evidence="1" id="KW-0472">Membrane</keyword>
<evidence type="ECO:0000313" key="3">
    <source>
        <dbReference type="Proteomes" id="UP000242875"/>
    </source>
</evidence>
<feature type="transmembrane region" description="Helical" evidence="1">
    <location>
        <begin position="60"/>
        <end position="84"/>
    </location>
</feature>
<reference evidence="2 3" key="1">
    <citation type="journal article" date="2017" name="Mycologia">
        <title>Bifiguratus adelaidae, gen. et sp. nov., a new member of Mucoromycotina in endophytic and soil-dwelling habitats.</title>
        <authorList>
            <person name="Torres-Cruz T.J."/>
            <person name="Billingsley Tobias T.L."/>
            <person name="Almatruk M."/>
            <person name="Hesse C."/>
            <person name="Kuske C.R."/>
            <person name="Desiro A."/>
            <person name="Benucci G.M."/>
            <person name="Bonito G."/>
            <person name="Stajich J.E."/>
            <person name="Dunlap C."/>
            <person name="Arnold A.E."/>
            <person name="Porras-Alfaro A."/>
        </authorList>
    </citation>
    <scope>NUCLEOTIDE SEQUENCE [LARGE SCALE GENOMIC DNA]</scope>
    <source>
        <strain evidence="2 3">AZ0501</strain>
    </source>
</reference>
<organism evidence="2 3">
    <name type="scientific">Bifiguratus adelaidae</name>
    <dbReference type="NCBI Taxonomy" id="1938954"/>
    <lineage>
        <taxon>Eukaryota</taxon>
        <taxon>Fungi</taxon>
        <taxon>Fungi incertae sedis</taxon>
        <taxon>Mucoromycota</taxon>
        <taxon>Mucoromycotina</taxon>
        <taxon>Endogonomycetes</taxon>
        <taxon>Endogonales</taxon>
        <taxon>Endogonales incertae sedis</taxon>
        <taxon>Bifiguratus</taxon>
    </lineage>
</organism>
<dbReference type="EMBL" id="MVBO01000001">
    <property type="protein sequence ID" value="OZJ06960.1"/>
    <property type="molecule type" value="Genomic_DNA"/>
</dbReference>
<comment type="caution">
    <text evidence="2">The sequence shown here is derived from an EMBL/GenBank/DDBJ whole genome shotgun (WGS) entry which is preliminary data.</text>
</comment>
<gene>
    <name evidence="2" type="ORF">BZG36_00073</name>
</gene>
<dbReference type="Proteomes" id="UP000242875">
    <property type="component" value="Unassembled WGS sequence"/>
</dbReference>
<keyword evidence="1" id="KW-1133">Transmembrane helix</keyword>
<accession>A0A261Y8J4</accession>
<dbReference type="AlphaFoldDB" id="A0A261Y8J4"/>
<sequence>MERITEDTCDSTLRARRMMERSARKVDEVTEELPHMIQEAYQSTKQQVQDLSSRVPGLRYATYAAGVVASLPVLGLGVFLAILLVTSVVGAGIIISVIEGGAIVLGSTILLPVLTFVVGMSFLFVAGSALVYAVTIGVRSGGRYVKEFTQQARNQIKSDMERAKRGVEKGLERKGMFVERPFGSPSMQSSTPCELEQ</sequence>
<protein>
    <submittedName>
        <fullName evidence="2">Uncharacterized protein</fullName>
    </submittedName>
</protein>
<keyword evidence="3" id="KW-1185">Reference proteome</keyword>